<dbReference type="AlphaFoldDB" id="A0A0F7ICL2"/>
<evidence type="ECO:0000313" key="8">
    <source>
        <dbReference type="Proteomes" id="UP000034723"/>
    </source>
</evidence>
<feature type="transmembrane region" description="Helical" evidence="6">
    <location>
        <begin position="268"/>
        <end position="286"/>
    </location>
</feature>
<dbReference type="InterPro" id="IPR002794">
    <property type="entry name" value="DUF92_TMEM19"/>
</dbReference>
<dbReference type="Proteomes" id="UP000034723">
    <property type="component" value="Chromosome"/>
</dbReference>
<dbReference type="FunCoup" id="A0A0F7ICL2">
    <property type="interactions" value="46"/>
</dbReference>
<reference evidence="7 8" key="1">
    <citation type="submission" date="2015-04" db="EMBL/GenBank/DDBJ databases">
        <title>The complete genome sequence of the hyperthermophilic, obligate iron-reducing archaeon Geoglobus ahangari strain 234T.</title>
        <authorList>
            <person name="Manzella M.P."/>
            <person name="Holmes D.E."/>
            <person name="Rocheleau J.M."/>
            <person name="Chung A."/>
            <person name="Reguera G."/>
            <person name="Kashefi K."/>
        </authorList>
    </citation>
    <scope>NUCLEOTIDE SEQUENCE [LARGE SCALE GENOMIC DNA]</scope>
    <source>
        <strain evidence="7 8">234</strain>
    </source>
</reference>
<dbReference type="PANTHER" id="PTHR13353:SF5">
    <property type="entry name" value="TRANSMEMBRANE PROTEIN 19"/>
    <property type="match status" value="1"/>
</dbReference>
<keyword evidence="4 6" id="KW-1133">Transmembrane helix</keyword>
<feature type="transmembrane region" description="Helical" evidence="6">
    <location>
        <begin position="191"/>
        <end position="222"/>
    </location>
</feature>
<accession>A0A0F7ICL2</accession>
<evidence type="ECO:0000256" key="6">
    <source>
        <dbReference type="SAM" id="Phobius"/>
    </source>
</evidence>
<feature type="transmembrane region" description="Helical" evidence="6">
    <location>
        <begin position="243"/>
        <end position="262"/>
    </location>
</feature>
<feature type="transmembrane region" description="Helical" evidence="6">
    <location>
        <begin position="138"/>
        <end position="155"/>
    </location>
</feature>
<feature type="transmembrane region" description="Helical" evidence="6">
    <location>
        <begin position="342"/>
        <end position="362"/>
    </location>
</feature>
<proteinExistence type="inferred from homology"/>
<dbReference type="Pfam" id="PF01940">
    <property type="entry name" value="DUF92"/>
    <property type="match status" value="1"/>
</dbReference>
<dbReference type="HOGENOM" id="CLU_055956_0_0_2"/>
<dbReference type="NCBIfam" id="TIGR00297">
    <property type="entry name" value="TIGR00297 family protein"/>
    <property type="match status" value="1"/>
</dbReference>
<evidence type="ECO:0000313" key="7">
    <source>
        <dbReference type="EMBL" id="AKG91020.1"/>
    </source>
</evidence>
<comment type="similarity">
    <text evidence="2">Belongs to the TMEM19 family.</text>
</comment>
<feature type="transmembrane region" description="Helical" evidence="6">
    <location>
        <begin position="51"/>
        <end position="73"/>
    </location>
</feature>
<gene>
    <name evidence="7" type="ORF">GAH_01696</name>
</gene>
<organism evidence="7 8">
    <name type="scientific">Geoglobus ahangari</name>
    <dbReference type="NCBI Taxonomy" id="113653"/>
    <lineage>
        <taxon>Archaea</taxon>
        <taxon>Methanobacteriati</taxon>
        <taxon>Methanobacteriota</taxon>
        <taxon>Archaeoglobi</taxon>
        <taxon>Archaeoglobales</taxon>
        <taxon>Archaeoglobaceae</taxon>
        <taxon>Geoglobus</taxon>
    </lineage>
</organism>
<feature type="transmembrane region" description="Helical" evidence="6">
    <location>
        <begin position="6"/>
        <end position="30"/>
    </location>
</feature>
<feature type="transmembrane region" description="Helical" evidence="6">
    <location>
        <begin position="162"/>
        <end position="179"/>
    </location>
</feature>
<dbReference type="KEGG" id="gah:GAH_01696"/>
<dbReference type="GeneID" id="24804265"/>
<evidence type="ECO:0000256" key="4">
    <source>
        <dbReference type="ARBA" id="ARBA00022989"/>
    </source>
</evidence>
<comment type="subcellular location">
    <subcellularLocation>
        <location evidence="1">Membrane</location>
        <topology evidence="1">Multi-pass membrane protein</topology>
    </subcellularLocation>
</comment>
<dbReference type="GO" id="GO:0016020">
    <property type="term" value="C:membrane"/>
    <property type="evidence" value="ECO:0007669"/>
    <property type="project" value="UniProtKB-SubCell"/>
</dbReference>
<dbReference type="OrthoDB" id="50516at2157"/>
<evidence type="ECO:0000256" key="5">
    <source>
        <dbReference type="ARBA" id="ARBA00023136"/>
    </source>
</evidence>
<evidence type="ECO:0000256" key="2">
    <source>
        <dbReference type="ARBA" id="ARBA00009012"/>
    </source>
</evidence>
<protein>
    <submittedName>
        <fullName evidence="7">TIGR00297 family protein</fullName>
    </submittedName>
</protein>
<dbReference type="InParanoid" id="A0A0F7ICL2"/>
<feature type="transmembrane region" description="Helical" evidence="6">
    <location>
        <begin position="374"/>
        <end position="393"/>
    </location>
</feature>
<feature type="transmembrane region" description="Helical" evidence="6">
    <location>
        <begin position="85"/>
        <end position="103"/>
    </location>
</feature>
<sequence length="394" mass="42641">MDAALALIAYLFPKLKMPQVLGLALALLLYRSRNLNSFAFRNDVREDGVSAILTALVLLALVYLGKLPGYAVLPAIFVSSFRMRLHYFPSMGVYFVMAFLYLNYFSNPWDETMRALISLTLALGSTLIMHANRESSPSLLLMLTSLSILLAFDIYRIDVSDYELILGFVSAFILSLIAYRSGVADETGLMAATITGMLIIVSADFRFFIALLLFYAVGSAVTKYKYRQKEMLGIGEPAGGARGYVNVFANSLPALFFAMNYGYFREEIYAMAFIASLSTALGDTMASEIGKTAERVYLITTLERVRPGVSGGVSAIGELSAFLGSAIIPIYATVSGILQPEYAVIAMVAGFAGVHVDSLLGATLENKGWLNNAGVNFFATLSSGALCLLIALGL</sequence>
<name>A0A0F7ICL2_9EURY</name>
<keyword evidence="5 6" id="KW-0472">Membrane</keyword>
<evidence type="ECO:0000256" key="1">
    <source>
        <dbReference type="ARBA" id="ARBA00004141"/>
    </source>
</evidence>
<dbReference type="STRING" id="113653.GAH_01696"/>
<dbReference type="EMBL" id="CP011267">
    <property type="protein sequence ID" value="AKG91020.1"/>
    <property type="molecule type" value="Genomic_DNA"/>
</dbReference>
<evidence type="ECO:0000256" key="3">
    <source>
        <dbReference type="ARBA" id="ARBA00022692"/>
    </source>
</evidence>
<feature type="transmembrane region" description="Helical" evidence="6">
    <location>
        <begin position="307"/>
        <end position="330"/>
    </location>
</feature>
<dbReference type="RefSeq" id="WP_048096082.1">
    <property type="nucleotide sequence ID" value="NZ_CP011267.1"/>
</dbReference>
<feature type="transmembrane region" description="Helical" evidence="6">
    <location>
        <begin position="115"/>
        <end position="132"/>
    </location>
</feature>
<dbReference type="PANTHER" id="PTHR13353">
    <property type="entry name" value="TRANSMEMBRANE PROTEIN 19"/>
    <property type="match status" value="1"/>
</dbReference>
<keyword evidence="3 6" id="KW-0812">Transmembrane</keyword>
<keyword evidence="8" id="KW-1185">Reference proteome</keyword>